<evidence type="ECO:0000256" key="1">
    <source>
        <dbReference type="ARBA" id="ARBA00004651"/>
    </source>
</evidence>
<feature type="transmembrane region" description="Helical" evidence="7">
    <location>
        <begin position="109"/>
        <end position="125"/>
    </location>
</feature>
<evidence type="ECO:0000313" key="11">
    <source>
        <dbReference type="Proteomes" id="UP000294229"/>
    </source>
</evidence>
<dbReference type="EMBL" id="RQXS01000001">
    <property type="protein sequence ID" value="RZN61581.1"/>
    <property type="molecule type" value="Genomic_DNA"/>
</dbReference>
<protein>
    <submittedName>
        <fullName evidence="10">TIGR01666 family membrane protein</fullName>
    </submittedName>
</protein>
<gene>
    <name evidence="10" type="primary">yccS</name>
    <name evidence="10" type="ORF">EIG79_00635</name>
</gene>
<feature type="transmembrane region" description="Helical" evidence="7">
    <location>
        <begin position="83"/>
        <end position="102"/>
    </location>
</feature>
<comment type="caution">
    <text evidence="10">The sequence shown here is derived from an EMBL/GenBank/DDBJ whole genome shotgun (WGS) entry which is preliminary data.</text>
</comment>
<dbReference type="InterPro" id="IPR049453">
    <property type="entry name" value="Memb_transporter_dom"/>
</dbReference>
<dbReference type="GO" id="GO:0005886">
    <property type="term" value="C:plasma membrane"/>
    <property type="evidence" value="ECO:0007669"/>
    <property type="project" value="UniProtKB-SubCell"/>
</dbReference>
<organism evidence="10 11">
    <name type="scientific">Avibacterium paragallinarum</name>
    <name type="common">Haemophilus gallinarum</name>
    <dbReference type="NCBI Taxonomy" id="728"/>
    <lineage>
        <taxon>Bacteria</taxon>
        <taxon>Pseudomonadati</taxon>
        <taxon>Pseudomonadota</taxon>
        <taxon>Gammaproteobacteria</taxon>
        <taxon>Pasteurellales</taxon>
        <taxon>Pasteurellaceae</taxon>
        <taxon>Avibacterium</taxon>
    </lineage>
</organism>
<name>A0A8B3TGC5_AVIPA</name>
<comment type="similarity">
    <text evidence="6">Belongs to the YccS/YhfK family.</text>
</comment>
<keyword evidence="3 7" id="KW-0812">Transmembrane</keyword>
<feature type="transmembrane region" description="Helical" evidence="7">
    <location>
        <begin position="131"/>
        <end position="155"/>
    </location>
</feature>
<feature type="domain" description="Integral membrane protein YccS N-terminal" evidence="8">
    <location>
        <begin position="60"/>
        <end position="340"/>
    </location>
</feature>
<feature type="domain" description="Integral membrane bound transporter" evidence="9">
    <location>
        <begin position="399"/>
        <end position="521"/>
    </location>
</feature>
<dbReference type="AlphaFoldDB" id="A0A8B3TGC5"/>
<proteinExistence type="inferred from homology"/>
<reference evidence="10 11" key="1">
    <citation type="submission" date="2018-11" db="EMBL/GenBank/DDBJ databases">
        <title>Sequencing Av. paragallinarum serogroups.</title>
        <authorList>
            <person name="Hellmuth J.E."/>
            <person name="Boucher C.E."/>
            <person name="Cason E.D."/>
        </authorList>
    </citation>
    <scope>NUCLEOTIDE SEQUENCE [LARGE SCALE GENOMIC DNA]</scope>
    <source>
        <strain evidence="10 11">SA-3</strain>
    </source>
</reference>
<sequence>MNNWLNAKVITTISVFIAVNIATFSVWMLNISQQSMPLVLGIIAGGLADLDNGLTGRVKNIFYTLIAFSISTLSVQLTLGNGVAFTLLMTMLTFVFTMIGAVGQRYNTISFGTLVVALYTTLTYQQESVWYMNSLLILSGTLLYSVTAIIVYLFFPNRPVQEAVAKSFLMLAEYLEAKAAFFDPDDIEQLESKQILLAMKNSQLVDAFNACRTALFYRIRGQARHIRTTQMINYYFSAQDIHERANSSYFDYQVLARQLKNTDLIFRIQRLLELQAQACRDFAQSLQHNTAYIYNSRLERAISGVNQSFEHYLETHHNENFNQTAMKTLISNLQGVDWQLRHLSQTPSEVAKHHKWVRIQDNDDINGIRNIWLMIRSHFSFDSQLFRHAVRLSIVVFTCCTIVEFLQLDRGYWILLTAVFVCQPNYAATKLRLKQRIIGTILGVVIGSLLPYTQPTLVLQMGLVVATSTLFFFFRSNNYSFSTFFITLQVLISFNIIGIDIHSAMYSRLIDTLVGAFISWIAVSYFWPDWKYLQLNKVSHQAIRSDGKYLLYIVSQLQFGKCDGLQYRIARRKAHEYAMALSTIMSNMNSNPEKYQDYLQSGFEILKLNYSLLSYISALGAYRENIKHISYNSDFWAEFYPIAKKLIYALEHIESLSAAVFDKLLSNIQQALHQLNENTEDKVSQSEIGIPIQQLNMISQILPHIYAFFHHTKNRDNSSHLSM</sequence>
<feature type="transmembrane region" description="Helical" evidence="7">
    <location>
        <begin position="9"/>
        <end position="29"/>
    </location>
</feature>
<dbReference type="NCBIfam" id="TIGR01666">
    <property type="entry name" value="YCCS"/>
    <property type="match status" value="1"/>
</dbReference>
<evidence type="ECO:0000259" key="8">
    <source>
        <dbReference type="Pfam" id="PF12805"/>
    </source>
</evidence>
<evidence type="ECO:0000259" key="9">
    <source>
        <dbReference type="Pfam" id="PF13515"/>
    </source>
</evidence>
<comment type="subcellular location">
    <subcellularLocation>
        <location evidence="1">Cell membrane</location>
        <topology evidence="1">Multi-pass membrane protein</topology>
    </subcellularLocation>
</comment>
<keyword evidence="4 7" id="KW-1133">Transmembrane helix</keyword>
<keyword evidence="5 7" id="KW-0472">Membrane</keyword>
<dbReference type="InterPro" id="IPR010019">
    <property type="entry name" value="Integral_membrane_YccS"/>
</dbReference>
<feature type="transmembrane region" description="Helical" evidence="7">
    <location>
        <begin position="481"/>
        <end position="499"/>
    </location>
</feature>
<accession>A0A8B3TGC5</accession>
<dbReference type="InterPro" id="IPR010020">
    <property type="entry name" value="Integral_membrane_YCCS_YHJK"/>
</dbReference>
<dbReference type="Pfam" id="PF12805">
    <property type="entry name" value="FUSC-like"/>
    <property type="match status" value="1"/>
</dbReference>
<keyword evidence="2" id="KW-1003">Cell membrane</keyword>
<evidence type="ECO:0000256" key="7">
    <source>
        <dbReference type="SAM" id="Phobius"/>
    </source>
</evidence>
<evidence type="ECO:0000256" key="4">
    <source>
        <dbReference type="ARBA" id="ARBA00022989"/>
    </source>
</evidence>
<evidence type="ECO:0000256" key="2">
    <source>
        <dbReference type="ARBA" id="ARBA00022475"/>
    </source>
</evidence>
<dbReference type="RefSeq" id="WP_130238401.1">
    <property type="nucleotide sequence ID" value="NZ_RQXS01000001.1"/>
</dbReference>
<feature type="transmembrane region" description="Helical" evidence="7">
    <location>
        <begin position="436"/>
        <end position="452"/>
    </location>
</feature>
<evidence type="ECO:0000256" key="5">
    <source>
        <dbReference type="ARBA" id="ARBA00023136"/>
    </source>
</evidence>
<dbReference type="InterPro" id="IPR032692">
    <property type="entry name" value="YccS_N"/>
</dbReference>
<feature type="transmembrane region" description="Helical" evidence="7">
    <location>
        <begin position="505"/>
        <end position="527"/>
    </location>
</feature>
<dbReference type="PANTHER" id="PTHR30509:SF8">
    <property type="entry name" value="INNER MEMBRANE PROTEIN YCCS"/>
    <property type="match status" value="1"/>
</dbReference>
<dbReference type="Proteomes" id="UP000294229">
    <property type="component" value="Unassembled WGS sequence"/>
</dbReference>
<dbReference type="Pfam" id="PF13515">
    <property type="entry name" value="FUSC_2"/>
    <property type="match status" value="1"/>
</dbReference>
<evidence type="ECO:0000256" key="6">
    <source>
        <dbReference type="ARBA" id="ARBA00043993"/>
    </source>
</evidence>
<evidence type="ECO:0000313" key="10">
    <source>
        <dbReference type="EMBL" id="RZN61581.1"/>
    </source>
</evidence>
<evidence type="ECO:0000256" key="3">
    <source>
        <dbReference type="ARBA" id="ARBA00022692"/>
    </source>
</evidence>
<dbReference type="PANTHER" id="PTHR30509">
    <property type="entry name" value="P-HYDROXYBENZOIC ACID EFFLUX PUMP SUBUNIT-RELATED"/>
    <property type="match status" value="1"/>
</dbReference>
<dbReference type="NCBIfam" id="TIGR01667">
    <property type="entry name" value="YCCS_YHFK"/>
    <property type="match status" value="1"/>
</dbReference>